<keyword evidence="4 7" id="KW-0812">Transmembrane</keyword>
<feature type="transmembrane region" description="Helical" evidence="7">
    <location>
        <begin position="256"/>
        <end position="273"/>
    </location>
</feature>
<sequence length="319" mass="35586">MEFLRGCDLLKNKKSGHFFALLTVFIWGATYTSTKVLLENLSPIEILLYRFLVAYFLLFILYPKLHKIRSLKEECLFLGAGFTGVMLFFLIENIALQYTLASNVGILVSTSPLLTALIAYKVLKEGKLSKSMLIGFGVTMSGVILLITNGTFSLTFNPTGDLLALSAAIIWSVYSILLKKLGNSNNYIYITRKVFFYGLITMIPILILTDFSFDSNKLFVPDVLANLFFLSFGASALCFVWWNIAIQTIGVVRTNNYIYLVPLFTVATASVVLNEQLTGASVVGALFIVIGLYVSENNFNKVLKVFKNKLTINNVNKNM</sequence>
<dbReference type="AlphaFoldDB" id="A0A163PY81"/>
<evidence type="ECO:0000256" key="1">
    <source>
        <dbReference type="ARBA" id="ARBA00004651"/>
    </source>
</evidence>
<feature type="transmembrane region" description="Helical" evidence="7">
    <location>
        <begin position="132"/>
        <end position="156"/>
    </location>
</feature>
<organism evidence="9 10">
    <name type="scientific">Fictibacillus phosphorivorans</name>
    <dbReference type="NCBI Taxonomy" id="1221500"/>
    <lineage>
        <taxon>Bacteria</taxon>
        <taxon>Bacillati</taxon>
        <taxon>Bacillota</taxon>
        <taxon>Bacilli</taxon>
        <taxon>Bacillales</taxon>
        <taxon>Fictibacillaceae</taxon>
        <taxon>Fictibacillus</taxon>
    </lineage>
</organism>
<feature type="transmembrane region" description="Helical" evidence="7">
    <location>
        <begin position="194"/>
        <end position="213"/>
    </location>
</feature>
<keyword evidence="3" id="KW-1003">Cell membrane</keyword>
<feature type="transmembrane region" description="Helical" evidence="7">
    <location>
        <begin position="75"/>
        <end position="94"/>
    </location>
</feature>
<keyword evidence="5 7" id="KW-1133">Transmembrane helix</keyword>
<accession>A0A163PY81</accession>
<evidence type="ECO:0000256" key="2">
    <source>
        <dbReference type="ARBA" id="ARBA00007362"/>
    </source>
</evidence>
<feature type="domain" description="EamA" evidence="8">
    <location>
        <begin position="15"/>
        <end position="147"/>
    </location>
</feature>
<dbReference type="OrthoDB" id="9805239at2"/>
<reference evidence="10" key="1">
    <citation type="submission" date="2016-01" db="EMBL/GenBank/DDBJ databases">
        <title>Draft genome of Chromobacterium sp. F49.</title>
        <authorList>
            <person name="Hong K.W."/>
        </authorList>
    </citation>
    <scope>NUCLEOTIDE SEQUENCE [LARGE SCALE GENOMIC DNA]</scope>
    <source>
        <strain evidence="10">P7IIIA</strain>
    </source>
</reference>
<feature type="transmembrane region" description="Helical" evidence="7">
    <location>
        <begin position="279"/>
        <end position="295"/>
    </location>
</feature>
<dbReference type="Proteomes" id="UP000076567">
    <property type="component" value="Unassembled WGS sequence"/>
</dbReference>
<evidence type="ECO:0000259" key="8">
    <source>
        <dbReference type="Pfam" id="PF00892"/>
    </source>
</evidence>
<evidence type="ECO:0000256" key="4">
    <source>
        <dbReference type="ARBA" id="ARBA00022692"/>
    </source>
</evidence>
<name>A0A163PY81_9BACL</name>
<dbReference type="PANTHER" id="PTHR32322:SF18">
    <property type="entry name" value="S-ADENOSYLMETHIONINE_S-ADENOSYLHOMOCYSTEINE TRANSPORTER"/>
    <property type="match status" value="1"/>
</dbReference>
<evidence type="ECO:0000256" key="6">
    <source>
        <dbReference type="ARBA" id="ARBA00023136"/>
    </source>
</evidence>
<dbReference type="PANTHER" id="PTHR32322">
    <property type="entry name" value="INNER MEMBRANE TRANSPORTER"/>
    <property type="match status" value="1"/>
</dbReference>
<evidence type="ECO:0000256" key="5">
    <source>
        <dbReference type="ARBA" id="ARBA00022989"/>
    </source>
</evidence>
<dbReference type="SUPFAM" id="SSF103481">
    <property type="entry name" value="Multidrug resistance efflux transporter EmrE"/>
    <property type="match status" value="2"/>
</dbReference>
<protein>
    <submittedName>
        <fullName evidence="9">Multidrug transporter</fullName>
    </submittedName>
</protein>
<gene>
    <name evidence="9" type="ORF">AWM68_14540</name>
</gene>
<feature type="transmembrane region" description="Helical" evidence="7">
    <location>
        <begin position="162"/>
        <end position="182"/>
    </location>
</feature>
<evidence type="ECO:0000256" key="3">
    <source>
        <dbReference type="ARBA" id="ARBA00022475"/>
    </source>
</evidence>
<keyword evidence="6 7" id="KW-0472">Membrane</keyword>
<dbReference type="InterPro" id="IPR037185">
    <property type="entry name" value="EmrE-like"/>
</dbReference>
<dbReference type="GO" id="GO:0005886">
    <property type="term" value="C:plasma membrane"/>
    <property type="evidence" value="ECO:0007669"/>
    <property type="project" value="UniProtKB-SubCell"/>
</dbReference>
<evidence type="ECO:0000313" key="9">
    <source>
        <dbReference type="EMBL" id="KZE64303.1"/>
    </source>
</evidence>
<feature type="transmembrane region" description="Helical" evidence="7">
    <location>
        <begin position="100"/>
        <end position="120"/>
    </location>
</feature>
<dbReference type="EMBL" id="LRFC01000038">
    <property type="protein sequence ID" value="KZE64303.1"/>
    <property type="molecule type" value="Genomic_DNA"/>
</dbReference>
<feature type="transmembrane region" description="Helical" evidence="7">
    <location>
        <begin position="16"/>
        <end position="34"/>
    </location>
</feature>
<evidence type="ECO:0000256" key="7">
    <source>
        <dbReference type="SAM" id="Phobius"/>
    </source>
</evidence>
<feature type="transmembrane region" description="Helical" evidence="7">
    <location>
        <begin position="225"/>
        <end position="244"/>
    </location>
</feature>
<feature type="transmembrane region" description="Helical" evidence="7">
    <location>
        <begin position="46"/>
        <end position="63"/>
    </location>
</feature>
<comment type="subcellular location">
    <subcellularLocation>
        <location evidence="1">Cell membrane</location>
        <topology evidence="1">Multi-pass membrane protein</topology>
    </subcellularLocation>
</comment>
<proteinExistence type="inferred from homology"/>
<comment type="caution">
    <text evidence="9">The sequence shown here is derived from an EMBL/GenBank/DDBJ whole genome shotgun (WGS) entry which is preliminary data.</text>
</comment>
<dbReference type="InterPro" id="IPR000620">
    <property type="entry name" value="EamA_dom"/>
</dbReference>
<keyword evidence="10" id="KW-1185">Reference proteome</keyword>
<evidence type="ECO:0000313" key="10">
    <source>
        <dbReference type="Proteomes" id="UP000076567"/>
    </source>
</evidence>
<dbReference type="InterPro" id="IPR050638">
    <property type="entry name" value="AA-Vitamin_Transporters"/>
</dbReference>
<dbReference type="Pfam" id="PF00892">
    <property type="entry name" value="EamA"/>
    <property type="match status" value="2"/>
</dbReference>
<comment type="similarity">
    <text evidence="2">Belongs to the EamA transporter family.</text>
</comment>
<feature type="domain" description="EamA" evidence="8">
    <location>
        <begin position="159"/>
        <end position="294"/>
    </location>
</feature>